<evidence type="ECO:0000256" key="2">
    <source>
        <dbReference type="SAM" id="Phobius"/>
    </source>
</evidence>
<name>G7GMM0_9ACTN</name>
<dbReference type="STRING" id="1075090.GOAMR_23_00160"/>
<feature type="region of interest" description="Disordered" evidence="1">
    <location>
        <begin position="1"/>
        <end position="27"/>
    </location>
</feature>
<feature type="compositionally biased region" description="Polar residues" evidence="1">
    <location>
        <begin position="15"/>
        <end position="25"/>
    </location>
</feature>
<keyword evidence="4" id="KW-1185">Reference proteome</keyword>
<evidence type="ECO:0000313" key="3">
    <source>
        <dbReference type="EMBL" id="GAB04859.1"/>
    </source>
</evidence>
<feature type="transmembrane region" description="Helical" evidence="2">
    <location>
        <begin position="213"/>
        <end position="232"/>
    </location>
</feature>
<keyword evidence="2" id="KW-0472">Membrane</keyword>
<comment type="caution">
    <text evidence="3">The sequence shown here is derived from an EMBL/GenBank/DDBJ whole genome shotgun (WGS) entry which is preliminary data.</text>
</comment>
<proteinExistence type="predicted"/>
<dbReference type="RefSeq" id="WP_005184735.1">
    <property type="nucleotide sequence ID" value="NZ_BAED01000023.1"/>
</dbReference>
<accession>G7GMM0</accession>
<evidence type="ECO:0000313" key="4">
    <source>
        <dbReference type="Proteomes" id="UP000006023"/>
    </source>
</evidence>
<feature type="transmembrane region" description="Helical" evidence="2">
    <location>
        <begin position="41"/>
        <end position="63"/>
    </location>
</feature>
<reference evidence="3 4" key="1">
    <citation type="submission" date="2011-11" db="EMBL/GenBank/DDBJ databases">
        <title>Whole genome shotgun sequence of Gordonia amarae NBRC 15530.</title>
        <authorList>
            <person name="Takarada H."/>
            <person name="Hosoyama A."/>
            <person name="Tsuchikane K."/>
            <person name="Katsumata H."/>
            <person name="Yamazaki S."/>
            <person name="Fujita N."/>
        </authorList>
    </citation>
    <scope>NUCLEOTIDE SEQUENCE [LARGE SCALE GENOMIC DNA]</scope>
    <source>
        <strain evidence="3 4">NBRC 15530</strain>
    </source>
</reference>
<sequence>MAFTRNGSGAGGVMTSPTSGGLSYNQHEEESTLAQRQADKWLIAGTAFMGTMVFGIIGLPMFLRGLYLQRKAGRSGMSVRPIMVTLIGYLVILDAFINSIGWGLDLMANHSILNRVFFTAWGNYADNGYFWEYNSLFIGGTSAPGEKGWEIACVFVVFPMRIAAGIAFLQMKRWGHQWLIVTCWMGVVIWVGYVVNMTMYADIRFDGTIAPVVGWWAFDIFYITPFLAIPYLHTVNREIFAD</sequence>
<protein>
    <recommendedName>
        <fullName evidence="5">EXPERA domain-containing protein</fullName>
    </recommendedName>
</protein>
<dbReference type="eggNOG" id="ENOG5033Z1V">
    <property type="taxonomic scope" value="Bacteria"/>
</dbReference>
<keyword evidence="2" id="KW-0812">Transmembrane</keyword>
<dbReference type="Proteomes" id="UP000006023">
    <property type="component" value="Unassembled WGS sequence"/>
</dbReference>
<feature type="transmembrane region" description="Helical" evidence="2">
    <location>
        <begin position="178"/>
        <end position="201"/>
    </location>
</feature>
<gene>
    <name evidence="3" type="ORF">GOAMR_23_00160</name>
</gene>
<evidence type="ECO:0008006" key="5">
    <source>
        <dbReference type="Google" id="ProtNLM"/>
    </source>
</evidence>
<feature type="transmembrane region" description="Helical" evidence="2">
    <location>
        <begin position="84"/>
        <end position="104"/>
    </location>
</feature>
<dbReference type="AlphaFoldDB" id="G7GMM0"/>
<organism evidence="3 4">
    <name type="scientific">Gordonia amarae NBRC 15530</name>
    <dbReference type="NCBI Taxonomy" id="1075090"/>
    <lineage>
        <taxon>Bacteria</taxon>
        <taxon>Bacillati</taxon>
        <taxon>Actinomycetota</taxon>
        <taxon>Actinomycetes</taxon>
        <taxon>Mycobacteriales</taxon>
        <taxon>Gordoniaceae</taxon>
        <taxon>Gordonia</taxon>
    </lineage>
</organism>
<dbReference type="EMBL" id="BAED01000023">
    <property type="protein sequence ID" value="GAB04859.1"/>
    <property type="molecule type" value="Genomic_DNA"/>
</dbReference>
<evidence type="ECO:0000256" key="1">
    <source>
        <dbReference type="SAM" id="MobiDB-lite"/>
    </source>
</evidence>
<feature type="transmembrane region" description="Helical" evidence="2">
    <location>
        <begin position="149"/>
        <end position="169"/>
    </location>
</feature>
<keyword evidence="2" id="KW-1133">Transmembrane helix</keyword>